<accession>A0A3N2RJX5</accession>
<dbReference type="RefSeq" id="WP_123646611.1">
    <property type="nucleotide sequence ID" value="NZ_RCTY01000019.1"/>
</dbReference>
<organism evidence="1 2">
    <name type="scientific">Lysobacter enzymogenes</name>
    <dbReference type="NCBI Taxonomy" id="69"/>
    <lineage>
        <taxon>Bacteria</taxon>
        <taxon>Pseudomonadati</taxon>
        <taxon>Pseudomonadota</taxon>
        <taxon>Gammaproteobacteria</taxon>
        <taxon>Lysobacterales</taxon>
        <taxon>Lysobacteraceae</taxon>
        <taxon>Lysobacter</taxon>
    </lineage>
</organism>
<evidence type="ECO:0000313" key="2">
    <source>
        <dbReference type="Proteomes" id="UP000275910"/>
    </source>
</evidence>
<dbReference type="Proteomes" id="UP000275910">
    <property type="component" value="Unassembled WGS sequence"/>
</dbReference>
<comment type="caution">
    <text evidence="1">The sequence shown here is derived from an EMBL/GenBank/DDBJ whole genome shotgun (WGS) entry which is preliminary data.</text>
</comment>
<proteinExistence type="predicted"/>
<name>A0A3N2RJX5_LYSEN</name>
<protein>
    <recommendedName>
        <fullName evidence="3">Flagellar basal body rod protein FlgB</fullName>
    </recommendedName>
</protein>
<gene>
    <name evidence="1" type="ORF">D9T17_06165</name>
</gene>
<sequence length="121" mass="12758">MTSPVLEAIVSKALDGLHLREIATSHNVANASSPGFVPVRVSFEGQLQELAQATAALAPPQRAAELSALQPRVAASADPAERSVKIDQEIAIASETSARYAMLIGMLNRSLQIQQLAIRGS</sequence>
<dbReference type="AlphaFoldDB" id="A0A3N2RJX5"/>
<evidence type="ECO:0000313" key="1">
    <source>
        <dbReference type="EMBL" id="ROU07788.1"/>
    </source>
</evidence>
<dbReference type="EMBL" id="RCTY01000019">
    <property type="protein sequence ID" value="ROU07788.1"/>
    <property type="molecule type" value="Genomic_DNA"/>
</dbReference>
<evidence type="ECO:0008006" key="3">
    <source>
        <dbReference type="Google" id="ProtNLM"/>
    </source>
</evidence>
<reference evidence="1 2" key="1">
    <citation type="submission" date="2018-10" db="EMBL/GenBank/DDBJ databases">
        <title>The genome of Lysobacter enzymogenes OH11.</title>
        <authorList>
            <person name="Liu F."/>
            <person name="Zhao Y."/>
            <person name="Qian G."/>
            <person name="Chen Y."/>
            <person name="Xu H."/>
        </authorList>
    </citation>
    <scope>NUCLEOTIDE SEQUENCE [LARGE SCALE GENOMIC DNA]</scope>
    <source>
        <strain evidence="1 2">OH11</strain>
    </source>
</reference>